<feature type="transmembrane region" description="Helical" evidence="5">
    <location>
        <begin position="174"/>
        <end position="192"/>
    </location>
</feature>
<evidence type="ECO:0000256" key="3">
    <source>
        <dbReference type="ARBA" id="ARBA00022989"/>
    </source>
</evidence>
<feature type="transmembrane region" description="Helical" evidence="5">
    <location>
        <begin position="361"/>
        <end position="393"/>
    </location>
</feature>
<feature type="transmembrane region" description="Helical" evidence="5">
    <location>
        <begin position="12"/>
        <end position="29"/>
    </location>
</feature>
<feature type="transmembrane region" description="Helical" evidence="5">
    <location>
        <begin position="90"/>
        <end position="108"/>
    </location>
</feature>
<dbReference type="RefSeq" id="WP_094253071.1">
    <property type="nucleotide sequence ID" value="NZ_JBHLXL010000001.1"/>
</dbReference>
<dbReference type="PANTHER" id="PTHR37422:SF17">
    <property type="entry name" value="O-ANTIGEN LIGASE"/>
    <property type="match status" value="1"/>
</dbReference>
<keyword evidence="2 5" id="KW-0812">Transmembrane</keyword>
<feature type="transmembrane region" description="Helical" evidence="5">
    <location>
        <begin position="238"/>
        <end position="257"/>
    </location>
</feature>
<protein>
    <submittedName>
        <fullName evidence="7">Polysaccharide polymerase</fullName>
    </submittedName>
</protein>
<feature type="transmembrane region" description="Helical" evidence="5">
    <location>
        <begin position="198"/>
        <end position="226"/>
    </location>
</feature>
<keyword evidence="4 5" id="KW-0472">Membrane</keyword>
<dbReference type="AlphaFoldDB" id="A0A235F8T0"/>
<accession>A0A235F8T0</accession>
<feature type="domain" description="O-antigen ligase-related" evidence="6">
    <location>
        <begin position="198"/>
        <end position="338"/>
    </location>
</feature>
<feature type="transmembrane region" description="Helical" evidence="5">
    <location>
        <begin position="120"/>
        <end position="138"/>
    </location>
</feature>
<name>A0A235F8T0_9BACL</name>
<comment type="subcellular location">
    <subcellularLocation>
        <location evidence="1">Membrane</location>
        <topology evidence="1">Multi-pass membrane protein</topology>
    </subcellularLocation>
</comment>
<feature type="transmembrane region" description="Helical" evidence="5">
    <location>
        <begin position="41"/>
        <end position="58"/>
    </location>
</feature>
<dbReference type="GO" id="GO:0016020">
    <property type="term" value="C:membrane"/>
    <property type="evidence" value="ECO:0007669"/>
    <property type="project" value="UniProtKB-SubCell"/>
</dbReference>
<evidence type="ECO:0000256" key="2">
    <source>
        <dbReference type="ARBA" id="ARBA00022692"/>
    </source>
</evidence>
<evidence type="ECO:0000256" key="4">
    <source>
        <dbReference type="ARBA" id="ARBA00023136"/>
    </source>
</evidence>
<dbReference type="EMBL" id="NOII01000003">
    <property type="protein sequence ID" value="OYD57720.1"/>
    <property type="molecule type" value="Genomic_DNA"/>
</dbReference>
<evidence type="ECO:0000313" key="7">
    <source>
        <dbReference type="EMBL" id="OYD57720.1"/>
    </source>
</evidence>
<keyword evidence="8" id="KW-1185">Reference proteome</keyword>
<proteinExistence type="predicted"/>
<evidence type="ECO:0000259" key="6">
    <source>
        <dbReference type="Pfam" id="PF04932"/>
    </source>
</evidence>
<organism evidence="7 8">
    <name type="scientific">Fictibacillus aquaticus</name>
    <dbReference type="NCBI Taxonomy" id="2021314"/>
    <lineage>
        <taxon>Bacteria</taxon>
        <taxon>Bacillati</taxon>
        <taxon>Bacillota</taxon>
        <taxon>Bacilli</taxon>
        <taxon>Bacillales</taxon>
        <taxon>Fictibacillaceae</taxon>
        <taxon>Fictibacillus</taxon>
    </lineage>
</organism>
<dbReference type="OrthoDB" id="104748at2"/>
<dbReference type="InterPro" id="IPR007016">
    <property type="entry name" value="O-antigen_ligase-rel_domated"/>
</dbReference>
<dbReference type="PANTHER" id="PTHR37422">
    <property type="entry name" value="TEICHURONIC ACID BIOSYNTHESIS PROTEIN TUAE"/>
    <property type="match status" value="1"/>
</dbReference>
<dbReference type="Pfam" id="PF04932">
    <property type="entry name" value="Wzy_C"/>
    <property type="match status" value="1"/>
</dbReference>
<feature type="transmembrane region" description="Helical" evidence="5">
    <location>
        <begin position="65"/>
        <end position="84"/>
    </location>
</feature>
<evidence type="ECO:0000256" key="5">
    <source>
        <dbReference type="SAM" id="Phobius"/>
    </source>
</evidence>
<keyword evidence="3 5" id="KW-1133">Transmembrane helix</keyword>
<evidence type="ECO:0000313" key="8">
    <source>
        <dbReference type="Proteomes" id="UP000215059"/>
    </source>
</evidence>
<sequence length="413" mass="46866">MELKAHSTQQRAGAVSLFLLFLFVMLGKYNLYVGFAIKPHMIFLALFFLIHLASFYFHRLQLFECAMLLFYGVYSFTGAFALYPMSSIRIIIGIVIYVGCYFFMKALIGNAGPNAIEKSLSTVGLIFNGASLVLYFIGLKSLGFVFQGDMITSFGVLIDRDYPRLIGLLQDPNYYVFYNTIFFAFYLCSSGSWKNRFGLMLCLVTNILTFSRGGIAVMLLIFLLYIIILPSPRKKLKLAGGAILSLVVGVYGAVSFLKFDIYGVLKSRISDFSNDGGSGRFELWGRAWDYFNENIWTGVGAYNFPDYNTYEYGDALRVHNTFLDILSESGILGFSAFLLFLLFVMVQLLQNRVHREKPYLFLTFIGFMLQMASLSIIINDLFFLYLAILAVYLSGVPKKNKGVRYDERPAFNR</sequence>
<gene>
    <name evidence="7" type="ORF">CGZ90_13735</name>
</gene>
<dbReference type="Proteomes" id="UP000215059">
    <property type="component" value="Unassembled WGS sequence"/>
</dbReference>
<evidence type="ECO:0000256" key="1">
    <source>
        <dbReference type="ARBA" id="ARBA00004141"/>
    </source>
</evidence>
<comment type="caution">
    <text evidence="7">The sequence shown here is derived from an EMBL/GenBank/DDBJ whole genome shotgun (WGS) entry which is preliminary data.</text>
</comment>
<feature type="transmembrane region" description="Helical" evidence="5">
    <location>
        <begin position="330"/>
        <end position="349"/>
    </location>
</feature>
<reference evidence="7 8" key="1">
    <citation type="submission" date="2017-07" db="EMBL/GenBank/DDBJ databases">
        <title>Fictibacillus sp. nov. GDSW-R2A3 Genome sequencing and assembly.</title>
        <authorList>
            <person name="Mayilraj S."/>
        </authorList>
    </citation>
    <scope>NUCLEOTIDE SEQUENCE [LARGE SCALE GENOMIC DNA]</scope>
    <source>
        <strain evidence="7 8">GDSW-R2A3</strain>
    </source>
</reference>
<dbReference type="InterPro" id="IPR051533">
    <property type="entry name" value="WaaL-like"/>
</dbReference>